<dbReference type="InterPro" id="IPR036388">
    <property type="entry name" value="WH-like_DNA-bd_sf"/>
</dbReference>
<accession>A0A1N5S3P8</accession>
<evidence type="ECO:0000256" key="3">
    <source>
        <dbReference type="ARBA" id="ARBA00023163"/>
    </source>
</evidence>
<organism evidence="5 6">
    <name type="scientific">Cuniculiplasma divulgatum</name>
    <dbReference type="NCBI Taxonomy" id="1673428"/>
    <lineage>
        <taxon>Archaea</taxon>
        <taxon>Methanobacteriati</taxon>
        <taxon>Thermoplasmatota</taxon>
        <taxon>Thermoplasmata</taxon>
        <taxon>Thermoplasmatales</taxon>
        <taxon>Cuniculiplasmataceae</taxon>
        <taxon>Cuniculiplasma</taxon>
    </lineage>
</organism>
<protein>
    <submittedName>
        <fullName evidence="5">HxlR family transcriptional regulator</fullName>
    </submittedName>
</protein>
<dbReference type="Pfam" id="PF01638">
    <property type="entry name" value="HxlR"/>
    <property type="match status" value="1"/>
</dbReference>
<sequence length="126" mass="14536">MGKIQNDERTRFQNKNKACMIEDRESTVCVDPSLPLLSLIGKKYTMMILGVIGNNGNRKNFNEILRDIPYSSSTIISSRLKELQDLHLIQRREETEGVNYSLTEFGRNVRESLLPLLRLIEQTSLH</sequence>
<keyword evidence="2" id="KW-0238">DNA-binding</keyword>
<reference evidence="5 6" key="1">
    <citation type="submission" date="2016-04" db="EMBL/GenBank/DDBJ databases">
        <authorList>
            <person name="Evans L.H."/>
            <person name="Alamgir A."/>
            <person name="Owens N."/>
            <person name="Weber N.D."/>
            <person name="Virtaneva K."/>
            <person name="Barbian K."/>
            <person name="Babar A."/>
            <person name="Rosenke K."/>
        </authorList>
    </citation>
    <scope>NUCLEOTIDE SEQUENCE [LARGE SCALE GENOMIC DNA]</scope>
    <source>
        <strain evidence="6">S5(T) (JCM 30642 \VKM B-2941)</strain>
    </source>
</reference>
<dbReference type="InterPro" id="IPR036390">
    <property type="entry name" value="WH_DNA-bd_sf"/>
</dbReference>
<dbReference type="RefSeq" id="WP_241869820.1">
    <property type="nucleotide sequence ID" value="NZ_LT671858.1"/>
</dbReference>
<keyword evidence="1" id="KW-0805">Transcription regulation</keyword>
<feature type="domain" description="HTH hxlR-type" evidence="4">
    <location>
        <begin position="29"/>
        <end position="126"/>
    </location>
</feature>
<dbReference type="AlphaFoldDB" id="A0A1N5S3P8"/>
<dbReference type="Gene3D" id="1.10.10.10">
    <property type="entry name" value="Winged helix-like DNA-binding domain superfamily/Winged helix DNA-binding domain"/>
    <property type="match status" value="1"/>
</dbReference>
<dbReference type="PANTHER" id="PTHR33204:SF37">
    <property type="entry name" value="HTH-TYPE TRANSCRIPTIONAL REGULATOR YODB"/>
    <property type="match status" value="1"/>
</dbReference>
<dbReference type="InterPro" id="IPR002577">
    <property type="entry name" value="HTH_HxlR"/>
</dbReference>
<evidence type="ECO:0000259" key="4">
    <source>
        <dbReference type="PROSITE" id="PS51118"/>
    </source>
</evidence>
<dbReference type="PROSITE" id="PS51118">
    <property type="entry name" value="HTH_HXLR"/>
    <property type="match status" value="1"/>
</dbReference>
<dbReference type="GeneID" id="41587386"/>
<name>A0A1N5S3P8_9ARCH</name>
<evidence type="ECO:0000256" key="2">
    <source>
        <dbReference type="ARBA" id="ARBA00023125"/>
    </source>
</evidence>
<keyword evidence="3" id="KW-0804">Transcription</keyword>
<evidence type="ECO:0000313" key="6">
    <source>
        <dbReference type="Proteomes" id="UP000195607"/>
    </source>
</evidence>
<evidence type="ECO:0000313" key="5">
    <source>
        <dbReference type="EMBL" id="SIM30751.1"/>
    </source>
</evidence>
<dbReference type="GO" id="GO:0003677">
    <property type="term" value="F:DNA binding"/>
    <property type="evidence" value="ECO:0007669"/>
    <property type="project" value="UniProtKB-KW"/>
</dbReference>
<dbReference type="EMBL" id="LT671858">
    <property type="protein sequence ID" value="SIM30751.1"/>
    <property type="molecule type" value="Genomic_DNA"/>
</dbReference>
<dbReference type="SUPFAM" id="SSF46785">
    <property type="entry name" value="Winged helix' DNA-binding domain"/>
    <property type="match status" value="1"/>
</dbReference>
<proteinExistence type="predicted"/>
<dbReference type="PANTHER" id="PTHR33204">
    <property type="entry name" value="TRANSCRIPTIONAL REGULATOR, MARR FAMILY"/>
    <property type="match status" value="1"/>
</dbReference>
<evidence type="ECO:0000256" key="1">
    <source>
        <dbReference type="ARBA" id="ARBA00023015"/>
    </source>
</evidence>
<dbReference type="Proteomes" id="UP000195607">
    <property type="component" value="Chromosome I"/>
</dbReference>
<gene>
    <name evidence="5" type="ORF">CSP5_0068</name>
</gene>